<keyword evidence="3 8" id="KW-0378">Hydrolase</keyword>
<evidence type="ECO:0000259" key="7">
    <source>
        <dbReference type="SMART" id="SM00849"/>
    </source>
</evidence>
<keyword evidence="6" id="KW-0694">RNA-binding</keyword>
<dbReference type="Gene3D" id="3.40.50.10710">
    <property type="entry name" value="Metallo-hydrolase/oxidoreductase"/>
    <property type="match status" value="1"/>
</dbReference>
<dbReference type="CDD" id="cd07714">
    <property type="entry name" value="RNaseJ_MBL-fold"/>
    <property type="match status" value="1"/>
</dbReference>
<keyword evidence="2" id="KW-0479">Metal-binding</keyword>
<dbReference type="InterPro" id="IPR001279">
    <property type="entry name" value="Metallo-B-lactamas"/>
</dbReference>
<dbReference type="PANTHER" id="PTHR43694">
    <property type="entry name" value="RIBONUCLEASE J"/>
    <property type="match status" value="1"/>
</dbReference>
<sequence length="557" mass="59869">MTRGKDELVFLPLGGLGEIGMNAALYGFGPPRQKKWILIDCGMGFGSEESLPGIDVVYPDLKFIEAQRENLLGVIITHAHEDHIGAIADLWSNLKVPVYATPFACGLLETRKLSEPGAPKVELRVVKPGQRFDVGPFNIEYIPVSHSIPEANALALRTPHGLVVHTGDWKLDAAPYEGAITSPETFSKLGDEGVLALVCDSTNVLRDGQSPTETEVAESLAKLIAASPHRVAVTTFASNVARIKAVADAAKKCGRKLVVVGRAIDRVMMVAEECGYLQGVDEYVSGDSFEKIPRDKVVALLTGSQGEPRAAMARIADKTHPDVRFASGDRVIFSARAIPGNERAIGKIINALVRDGVEVITDGQQLVHVSGHPRRGELERMYGWTRPQIAVPAHGEDLHLEEHAKMAKGLGVPEVASIRNGQMLRLAPGPAEVIDEVGAGRIFKDGQLLTDGSDRAIAERRKLSFAGIVSIGIAIDGRGDLAGDPIIETMGLPVETRNGHTLEGVIERAVDNVFSGLPKPRRRDPETVEDAVKRGVRAAVNGVWGKKPACHVMVVEV</sequence>
<dbReference type="InterPro" id="IPR041636">
    <property type="entry name" value="RNase_J_C"/>
</dbReference>
<dbReference type="Proteomes" id="UP001418637">
    <property type="component" value="Unassembled WGS sequence"/>
</dbReference>
<dbReference type="InterPro" id="IPR011108">
    <property type="entry name" value="RMMBL"/>
</dbReference>
<protein>
    <submittedName>
        <fullName evidence="8">Ribonuclease J</fullName>
        <ecNumber evidence="8">3.1.-.-</ecNumber>
    </submittedName>
</protein>
<dbReference type="EC" id="3.1.-.-" evidence="8"/>
<dbReference type="GO" id="GO:0016787">
    <property type="term" value="F:hydrolase activity"/>
    <property type="evidence" value="ECO:0007669"/>
    <property type="project" value="UniProtKB-KW"/>
</dbReference>
<keyword evidence="9" id="KW-1185">Reference proteome</keyword>
<dbReference type="Gene3D" id="3.10.20.580">
    <property type="match status" value="1"/>
</dbReference>
<evidence type="ECO:0000256" key="5">
    <source>
        <dbReference type="ARBA" id="ARBA00022839"/>
    </source>
</evidence>
<dbReference type="Gene3D" id="3.60.15.10">
    <property type="entry name" value="Ribonuclease Z/Hydroxyacylglutathione hydrolase-like"/>
    <property type="match status" value="1"/>
</dbReference>
<keyword evidence="4" id="KW-0862">Zinc</keyword>
<dbReference type="InterPro" id="IPR055132">
    <property type="entry name" value="RNase_J_b_CASP"/>
</dbReference>
<dbReference type="InterPro" id="IPR036866">
    <property type="entry name" value="RibonucZ/Hydroxyglut_hydro"/>
</dbReference>
<dbReference type="RefSeq" id="WP_346336781.1">
    <property type="nucleotide sequence ID" value="NZ_JBBYXI010000002.1"/>
</dbReference>
<keyword evidence="1" id="KW-0540">Nuclease</keyword>
<dbReference type="Pfam" id="PF12706">
    <property type="entry name" value="Lactamase_B_2"/>
    <property type="match status" value="1"/>
</dbReference>
<evidence type="ECO:0000256" key="2">
    <source>
        <dbReference type="ARBA" id="ARBA00022723"/>
    </source>
</evidence>
<accession>A0ABV0BJ87</accession>
<evidence type="ECO:0000256" key="6">
    <source>
        <dbReference type="ARBA" id="ARBA00022884"/>
    </source>
</evidence>
<organism evidence="8 9">
    <name type="scientific">Hohaiivirga grylli</name>
    <dbReference type="NCBI Taxonomy" id="3133970"/>
    <lineage>
        <taxon>Bacteria</taxon>
        <taxon>Pseudomonadati</taxon>
        <taxon>Pseudomonadota</taxon>
        <taxon>Alphaproteobacteria</taxon>
        <taxon>Hyphomicrobiales</taxon>
        <taxon>Methylobacteriaceae</taxon>
        <taxon>Hohaiivirga</taxon>
    </lineage>
</organism>
<evidence type="ECO:0000256" key="3">
    <source>
        <dbReference type="ARBA" id="ARBA00022801"/>
    </source>
</evidence>
<dbReference type="EMBL" id="JBBYXI010000002">
    <property type="protein sequence ID" value="MEN3930767.1"/>
    <property type="molecule type" value="Genomic_DNA"/>
</dbReference>
<dbReference type="SMART" id="SM00849">
    <property type="entry name" value="Lactamase_B"/>
    <property type="match status" value="1"/>
</dbReference>
<proteinExistence type="predicted"/>
<dbReference type="Pfam" id="PF22505">
    <property type="entry name" value="RNase_J_b_CASP"/>
    <property type="match status" value="1"/>
</dbReference>
<name>A0ABV0BJ87_9HYPH</name>
<dbReference type="PANTHER" id="PTHR43694:SF1">
    <property type="entry name" value="RIBONUCLEASE J"/>
    <property type="match status" value="1"/>
</dbReference>
<evidence type="ECO:0000256" key="4">
    <source>
        <dbReference type="ARBA" id="ARBA00022833"/>
    </source>
</evidence>
<gene>
    <name evidence="8" type="ORF">WJT86_06810</name>
</gene>
<dbReference type="Pfam" id="PF17770">
    <property type="entry name" value="RNase_J_C"/>
    <property type="match status" value="1"/>
</dbReference>
<reference evidence="8 9" key="1">
    <citation type="submission" date="2024-04" db="EMBL/GenBank/DDBJ databases">
        <title>A novel species isolated from cricket.</title>
        <authorList>
            <person name="Wang H.-C."/>
        </authorList>
    </citation>
    <scope>NUCLEOTIDE SEQUENCE [LARGE SCALE GENOMIC DNA]</scope>
    <source>
        <strain evidence="8 9">WL0021</strain>
    </source>
</reference>
<comment type="caution">
    <text evidence="8">The sequence shown here is derived from an EMBL/GenBank/DDBJ whole genome shotgun (WGS) entry which is preliminary data.</text>
</comment>
<dbReference type="InterPro" id="IPR042173">
    <property type="entry name" value="RNase_J_2"/>
</dbReference>
<evidence type="ECO:0000313" key="8">
    <source>
        <dbReference type="EMBL" id="MEN3930767.1"/>
    </source>
</evidence>
<dbReference type="Pfam" id="PF07521">
    <property type="entry name" value="RMMBL"/>
    <property type="match status" value="1"/>
</dbReference>
<evidence type="ECO:0000256" key="1">
    <source>
        <dbReference type="ARBA" id="ARBA00022722"/>
    </source>
</evidence>
<evidence type="ECO:0000313" key="9">
    <source>
        <dbReference type="Proteomes" id="UP001418637"/>
    </source>
</evidence>
<keyword evidence="5" id="KW-0269">Exonuclease</keyword>
<feature type="domain" description="Metallo-beta-lactamase" evidence="7">
    <location>
        <begin position="20"/>
        <end position="220"/>
    </location>
</feature>
<dbReference type="SUPFAM" id="SSF56281">
    <property type="entry name" value="Metallo-hydrolase/oxidoreductase"/>
    <property type="match status" value="1"/>
</dbReference>